<evidence type="ECO:0000256" key="9">
    <source>
        <dbReference type="ARBA" id="ARBA00033440"/>
    </source>
</evidence>
<evidence type="ECO:0000256" key="2">
    <source>
        <dbReference type="ARBA" id="ARBA00005102"/>
    </source>
</evidence>
<feature type="region of interest" description="Disordered" evidence="10">
    <location>
        <begin position="849"/>
        <end position="877"/>
    </location>
</feature>
<dbReference type="Pfam" id="PF00550">
    <property type="entry name" value="PP-binding"/>
    <property type="match status" value="4"/>
</dbReference>
<dbReference type="InterPro" id="IPR010071">
    <property type="entry name" value="AA_adenyl_dom"/>
</dbReference>
<dbReference type="Pfam" id="PF23024">
    <property type="entry name" value="AMP-dom_DIP2-like"/>
    <property type="match status" value="1"/>
</dbReference>
<dbReference type="InterPro" id="IPR057737">
    <property type="entry name" value="Condensation_MtbB-like"/>
</dbReference>
<dbReference type="SUPFAM" id="SSF56801">
    <property type="entry name" value="Acetyl-CoA synthetase-like"/>
    <property type="match status" value="2"/>
</dbReference>
<evidence type="ECO:0000313" key="12">
    <source>
        <dbReference type="EMBL" id="GFG91196.1"/>
    </source>
</evidence>
<dbReference type="GO" id="GO:0016874">
    <property type="term" value="F:ligase activity"/>
    <property type="evidence" value="ECO:0007669"/>
    <property type="project" value="UniProtKB-KW"/>
</dbReference>
<protein>
    <recommendedName>
        <fullName evidence="4">Phenyloxazoline synthase MbtB</fullName>
    </recommendedName>
    <alternativeName>
        <fullName evidence="9">Mycobactin synthetase protein B</fullName>
    </alternativeName>
</protein>
<evidence type="ECO:0000256" key="4">
    <source>
        <dbReference type="ARBA" id="ARBA00016743"/>
    </source>
</evidence>
<keyword evidence="8" id="KW-0443">Lipid metabolism</keyword>
<dbReference type="CDD" id="cd12114">
    <property type="entry name" value="A_NRPS_TlmIV_like"/>
    <property type="match status" value="1"/>
</dbReference>
<comment type="cofactor">
    <cofactor evidence="1">
        <name>pantetheine 4'-phosphate</name>
        <dbReference type="ChEBI" id="CHEBI:47942"/>
    </cofactor>
</comment>
<dbReference type="FunFam" id="3.40.50.12780:FF:000013">
    <property type="entry name" value="Long-chain-fatty-acid--AMP ligase FadD32"/>
    <property type="match status" value="1"/>
</dbReference>
<evidence type="ECO:0000313" key="13">
    <source>
        <dbReference type="Proteomes" id="UP000465360"/>
    </source>
</evidence>
<evidence type="ECO:0000256" key="8">
    <source>
        <dbReference type="ARBA" id="ARBA00023098"/>
    </source>
</evidence>
<name>A0A7I9YR88_MYCBU</name>
<evidence type="ECO:0000256" key="6">
    <source>
        <dbReference type="ARBA" id="ARBA00022737"/>
    </source>
</evidence>
<dbReference type="Pfam" id="PF13193">
    <property type="entry name" value="AMP-binding_C"/>
    <property type="match status" value="1"/>
</dbReference>
<dbReference type="GO" id="GO:0044550">
    <property type="term" value="P:secondary metabolite biosynthetic process"/>
    <property type="evidence" value="ECO:0007669"/>
    <property type="project" value="TreeGrafter"/>
</dbReference>
<evidence type="ECO:0000256" key="1">
    <source>
        <dbReference type="ARBA" id="ARBA00001957"/>
    </source>
</evidence>
<feature type="domain" description="Carrier" evidence="11">
    <location>
        <begin position="2440"/>
        <end position="2515"/>
    </location>
</feature>
<dbReference type="Gene3D" id="3.40.50.150">
    <property type="entry name" value="Vaccinia Virus protein VP39"/>
    <property type="match status" value="1"/>
</dbReference>
<evidence type="ECO:0000256" key="5">
    <source>
        <dbReference type="ARBA" id="ARBA00022598"/>
    </source>
</evidence>
<dbReference type="SUPFAM" id="SSF53335">
    <property type="entry name" value="S-adenosyl-L-methionine-dependent methyltransferases"/>
    <property type="match status" value="1"/>
</dbReference>
<organism evidence="12 13">
    <name type="scientific">Mycobacterium bourgelatii</name>
    <dbReference type="NCBI Taxonomy" id="1273442"/>
    <lineage>
        <taxon>Bacteria</taxon>
        <taxon>Bacillati</taxon>
        <taxon>Actinomycetota</taxon>
        <taxon>Actinomycetes</taxon>
        <taxon>Mycobacteriales</taxon>
        <taxon>Mycobacteriaceae</taxon>
        <taxon>Mycobacterium</taxon>
    </lineage>
</organism>
<evidence type="ECO:0000256" key="3">
    <source>
        <dbReference type="ARBA" id="ARBA00007380"/>
    </source>
</evidence>
<reference evidence="12 13" key="1">
    <citation type="journal article" date="2019" name="Emerg. Microbes Infect.">
        <title>Comprehensive subspecies identification of 175 nontuberculous mycobacteria species based on 7547 genomic profiles.</title>
        <authorList>
            <person name="Matsumoto Y."/>
            <person name="Kinjo T."/>
            <person name="Motooka D."/>
            <person name="Nabeya D."/>
            <person name="Jung N."/>
            <person name="Uechi K."/>
            <person name="Horii T."/>
            <person name="Iida T."/>
            <person name="Fujita J."/>
            <person name="Nakamura S."/>
        </authorList>
    </citation>
    <scope>NUCLEOTIDE SEQUENCE [LARGE SCALE GENOMIC DNA]</scope>
    <source>
        <strain evidence="12 13">JCM 30725</strain>
    </source>
</reference>
<keyword evidence="6" id="KW-0677">Repeat</keyword>
<dbReference type="InterPro" id="IPR001242">
    <property type="entry name" value="Condensation_dom"/>
</dbReference>
<dbReference type="Gene3D" id="3.30.300.30">
    <property type="match status" value="2"/>
</dbReference>
<dbReference type="InterPro" id="IPR000873">
    <property type="entry name" value="AMP-dep_synth/lig_dom"/>
</dbReference>
<comment type="pathway">
    <text evidence="2">Siderophore biosynthesis; mycobactin biosynthesis.</text>
</comment>
<dbReference type="UniPathway" id="UPA00011"/>
<dbReference type="InterPro" id="IPR029063">
    <property type="entry name" value="SAM-dependent_MTases_sf"/>
</dbReference>
<dbReference type="GO" id="GO:0005737">
    <property type="term" value="C:cytoplasm"/>
    <property type="evidence" value="ECO:0007669"/>
    <property type="project" value="TreeGrafter"/>
</dbReference>
<dbReference type="InterPro" id="IPR045851">
    <property type="entry name" value="AMP-bd_C_sf"/>
</dbReference>
<dbReference type="Gene3D" id="3.30.559.30">
    <property type="entry name" value="Nonribosomal peptide synthetase, condensation domain"/>
    <property type="match status" value="3"/>
</dbReference>
<dbReference type="InterPro" id="IPR009081">
    <property type="entry name" value="PP-bd_ACP"/>
</dbReference>
<feature type="domain" description="Carrier" evidence="11">
    <location>
        <begin position="1636"/>
        <end position="1711"/>
    </location>
</feature>
<keyword evidence="5" id="KW-0436">Ligase</keyword>
<dbReference type="GO" id="GO:0006631">
    <property type="term" value="P:fatty acid metabolic process"/>
    <property type="evidence" value="ECO:0007669"/>
    <property type="project" value="UniProtKB-KW"/>
</dbReference>
<dbReference type="GO" id="GO:0031177">
    <property type="term" value="F:phosphopantetheine binding"/>
    <property type="evidence" value="ECO:0007669"/>
    <property type="project" value="TreeGrafter"/>
</dbReference>
<proteinExistence type="inferred from homology"/>
<dbReference type="GO" id="GO:0071766">
    <property type="term" value="P:Actinobacterium-type cell wall biogenesis"/>
    <property type="evidence" value="ECO:0007669"/>
    <property type="project" value="UniProtKB-ARBA"/>
</dbReference>
<dbReference type="GO" id="GO:0043041">
    <property type="term" value="P:amino acid activation for nonribosomal peptide biosynthetic process"/>
    <property type="evidence" value="ECO:0007669"/>
    <property type="project" value="TreeGrafter"/>
</dbReference>
<dbReference type="PROSITE" id="PS00455">
    <property type="entry name" value="AMP_BINDING"/>
    <property type="match status" value="2"/>
</dbReference>
<dbReference type="Gene3D" id="3.30.559.10">
    <property type="entry name" value="Chloramphenicol acetyltransferase-like domain"/>
    <property type="match status" value="3"/>
</dbReference>
<dbReference type="SUPFAM" id="SSF52777">
    <property type="entry name" value="CoA-dependent acyltransferases"/>
    <property type="match status" value="6"/>
</dbReference>
<feature type="domain" description="Carrier" evidence="11">
    <location>
        <begin position="2962"/>
        <end position="3037"/>
    </location>
</feature>
<sequence>MVFAATGTPRSGTEPGHAELINSSTADRRANEVIAQWVARRPHAVALRMVDASGTDVWTYRRLWDRVCQIRDGAFADLPVGSRVVMAQAGDADYVAGFVAALEAGLVPVPLYLPAADAPERFLQRAQHILRDCAPAAVYTSADLVEALGRDSLLDGLVLRTPDSTAGAERPPALTDAPQIAFLQYSSGSTGEPKGIINTHESMLHQLAIATALWNRPDDIHTVSWLPLYHDLGIFWGTLLALGTGGSATLIPPTEFVRNPRIWLETVDRVRGNWIAGPDFGYRLCIDAFDDAALETLDLSCLRLAVSGAEPVRPSTLRGFVEKFRAAGLSDDVMAPQYGLAEAGLAVSGTRNPRRWVQSNFDAEQLNRGRAIEIDLPAPGQRTRTLVSCGNSTFGWDVRIVDPERRIVVPDGHVGEIWVGGTGLPRGYWHRPRETAETFGATTAAGTGPYLRTGDAGFRSNGELYICGRYRDLIIVGGGNYFPNDIESTVEEARFGVDSGGACAVQPDGCDEWWLVLEAPEALAENAAREDLADISRVLRRRILAAHHIAPERIVWLRPRVLPRTTSGKIRRRKTLELLNAGAFDVLHEVSIRPDPSETDRPPAELAGYVASLLGVHVHELGSGTDLTELGLTSMMTAQVVEWAATGGRQLDFAALYAEPTLRSWQRLFDTAPAFSPQHTIAAGSDIPTTALQRAYWIGRGAEQPLGGVGCQTYFELTGATIDPYRLDTALGALARRHPMLRSMFPDATRARVAPENIHAPLQVHDLTAATDAARRRRLDEVRNRLRTHRFGIESGDTWRVELTLLPDGCILHFAFDLIIADLTSLGIFLRDLATLYRGEDLSALSATVPAPAPEPALSPSDAVERLPEGPQLPRAEEREIAFRRRQHRFGPKVTTGLDDGCRAHGVTRAAVFLAAYALVLRHWSSTDDFLINVTTFGRPPGVADVIGDFTKTHLYRAGADELTGFADQVRIAQRGLRAALTAPESTELLAAQLKCGTGHSGIAPVVFTYAADTTVLPQRDADTLGCVGEMCSMTPQVIIDNQVGAYGDELIVSWDYRAGCFPPGVVEDMFGTYVRLLEGLAAHDWSAPPEIDLPPHSRLVRQQRNATTAPRPTGLLYDAFREQARLNPTRVALRWGAGEVDVDSYGDPIAGAHAQLSYGALDEYARSVAAALANRHAPGSIIGIQLPKGPAQIVAVLGVLMAGCCYLPVGLDQPADRLARICSRSGMSGLIRSKHTEIGVVDGPELHDIESLIRCAPAEPIRARPDETAYVIYTSGSTGEPKGVLVSHASALNTIADVNRRNKIGGRDTLLALSALDFDLSVYDIFGPLGCGASVVCISEQSRRDAFRWNALINEYAVSVWNSVPALMDMLLIAAGERANALPSLRTVFLSGDWIPLDMPRRLRHAAPGARLVAMGGATEAAIWSNEFVVIDVAPEWVSIPYGYPLSNQAFRVVDELGRDRPDYVPGELWIGGAGVARGYHNAPDLTDERFVVDETGERWYRTGDLGCYWHDGTLQFLGRLDSQVKIGGHRIECGEIEHVLRGHPRVLAATVVPIHANTALGAVVVVRDIVEESSDAADELRAYLADRLPQYMIPKSWVCRGELPLTANGKVDRRWAAMEVETFARAAAGGHDATGLSAVEQLVADVWSEVLGTPITRREDNFFAHGGDSLRATAVVAELKRRGVRGAAVGQLLKQQTLGEFSSSCIVGRLPSDPAPCSVDPVRPEAGFPLTRLQQAYVLGSAGLNGSVRAPTHFAIVLAANAPEASIDIDRFAAVVGRCVDEFAMLRCALASDTDQRVHSAAANVAVHAVDAADPDGLMQRMASAAFDPRAVPAIQCFAPSGPSRYVGLLINYLSLDARSLATVIATIVADYQQAPRPCQVDPTADVFVRFVTESTENQDSGQISSLDVSAPPALPLRAQRPDGRDRVGFARSSFTLDPHAYADLRDRAAKLRVTPTALIFEAFTDALHAMGAGERFAVVVPTSHRPEYARADREVLGNFTRLALCDIDYSVARPGSPAAVTAAQEQLWGAVGGDTDATGQLAALRAAGSAEYPVVFTSTLGLVPSGAAGLSSIRTLTQTPGVMLDCQVEDDTGGARISWDTAIGIVADEPLAAAFAHFERAVRRYAGQGNQPIGPVGVVAPVAQTGEWASAVIAAAASFCAAERIRPEYAELVRLWRQLPNTSAVDAVEPVTARAARRLADIVTGAASPQTLIGDPQLSPEAMLLADERLHWALDDLSERIFGHSRQLGRRLRLIEIGSRTGLITERLTDLVGAVVDEYLCFEPNPVLAEIAAGRHLTTGTAAIRQLTSPEQIAATAVDVVICCGSLHQLPDAGSVFGALTVADGGWLWVAEVCEVTSATLASAAVLNPALVSANSLPTADRWWRFIADQRWQPAQMTQDGPGVTIIAYRQPRSARPKTTPRADTAPPLTAPESTPAADPSVLATIAEIWQRHLIDRTPTATDDFFLLGGDSIVATRVYSDLRAAGFGQLALVDLFNYPVLGELAAHAGAPTAQLPSEPPEPAQAGRPSGSTEFPLTTVQQAYLAGRVDGFLLSGVAAHCYFEFEATDFDRSRFETAARQLVEHHPGLRTTVTTTANDTRPARFHAVVHPAPLEPVVHEYEDVRARMRDQVIDVTTRPGIDFGIQVEDGRTIVGISMDNIMLDGTSMMIALAHLEHLYRGGSIDDLPSLQTTFADYVNNHPEMWPDTDESALPQLAASRDYWRTRLSSLPPAPELVSLQEILDIDTPVFERVEAVVAKADWERITRTCRNERVTPSAFLLANYARALAQWAGASHFCVNVTLFDRDPGVPGIDDVIGDFTSLLLLECHVDATASIWEQARRVQRQLLTDLPHRSSDAVWLQRELLRHHGRPANAVYPVVFTSGLGLVDNSRRPSFDLGALVYGISQTPQTLLDFQMWERDGSLSLSWDFVTQAISPEIARRNLDEMVGAMIAAVSEQAAIDDELVQRIMAICAEALGLPRVAKSDNFFQLGGDSVSATSVVERLHREVSDTAALRLLFENPVIGDFSEKLAQLSVADSADFEEGVL</sequence>
<dbReference type="SUPFAM" id="SSF47336">
    <property type="entry name" value="ACP-like"/>
    <property type="match status" value="4"/>
</dbReference>
<dbReference type="PROSITE" id="PS50075">
    <property type="entry name" value="CARRIER"/>
    <property type="match status" value="3"/>
</dbReference>
<dbReference type="CDD" id="cd19535">
    <property type="entry name" value="Cyc_NRPS"/>
    <property type="match status" value="1"/>
</dbReference>
<accession>A0A7I9YR88</accession>
<keyword evidence="13" id="KW-1185">Reference proteome</keyword>
<dbReference type="InterPro" id="IPR036736">
    <property type="entry name" value="ACP-like_sf"/>
</dbReference>
<comment type="similarity">
    <text evidence="3">Belongs to the ATP-dependent AMP-binding enzyme family. MbtB subfamily.</text>
</comment>
<evidence type="ECO:0000259" key="11">
    <source>
        <dbReference type="PROSITE" id="PS50075"/>
    </source>
</evidence>
<dbReference type="Pfam" id="PF00501">
    <property type="entry name" value="AMP-binding"/>
    <property type="match status" value="2"/>
</dbReference>
<dbReference type="InterPro" id="IPR042099">
    <property type="entry name" value="ANL_N_sf"/>
</dbReference>
<feature type="region of interest" description="Disordered" evidence="10">
    <location>
        <begin position="2414"/>
        <end position="2440"/>
    </location>
</feature>
<comment type="caution">
    <text evidence="12">The sequence shown here is derived from an EMBL/GenBank/DDBJ whole genome shotgun (WGS) entry which is preliminary data.</text>
</comment>
<dbReference type="Proteomes" id="UP000465360">
    <property type="component" value="Unassembled WGS sequence"/>
</dbReference>
<dbReference type="RefSeq" id="WP_163713993.1">
    <property type="nucleotide sequence ID" value="NZ_JACKSX010000020.1"/>
</dbReference>
<dbReference type="InterPro" id="IPR040097">
    <property type="entry name" value="FAAL/FAAC"/>
</dbReference>
<keyword evidence="7" id="KW-0276">Fatty acid metabolism</keyword>
<gene>
    <name evidence="12" type="ORF">MBOU_32380</name>
</gene>
<dbReference type="EMBL" id="BLKZ01000001">
    <property type="protein sequence ID" value="GFG91196.1"/>
    <property type="molecule type" value="Genomic_DNA"/>
</dbReference>
<dbReference type="InterPro" id="IPR023213">
    <property type="entry name" value="CAT-like_dom_sf"/>
</dbReference>
<dbReference type="CDD" id="cd05931">
    <property type="entry name" value="FAAL"/>
    <property type="match status" value="1"/>
</dbReference>
<dbReference type="Gene3D" id="3.40.50.12780">
    <property type="entry name" value="N-terminal domain of ligase-like"/>
    <property type="match status" value="2"/>
</dbReference>
<feature type="region of interest" description="Disordered" evidence="10">
    <location>
        <begin position="2514"/>
        <end position="2535"/>
    </location>
</feature>
<dbReference type="NCBIfam" id="TIGR01733">
    <property type="entry name" value="AA-adenyl-dom"/>
    <property type="match status" value="1"/>
</dbReference>
<dbReference type="InterPro" id="IPR020845">
    <property type="entry name" value="AMP-binding_CS"/>
</dbReference>
<dbReference type="InterPro" id="IPR025110">
    <property type="entry name" value="AMP-bd_C"/>
</dbReference>
<dbReference type="Pfam" id="PF00668">
    <property type="entry name" value="Condensation"/>
    <property type="match status" value="3"/>
</dbReference>
<dbReference type="Gene3D" id="1.10.1200.10">
    <property type="entry name" value="ACP-like"/>
    <property type="match status" value="4"/>
</dbReference>
<dbReference type="PANTHER" id="PTHR45527">
    <property type="entry name" value="NONRIBOSOMAL PEPTIDE SYNTHETASE"/>
    <property type="match status" value="1"/>
</dbReference>
<dbReference type="GO" id="GO:0008610">
    <property type="term" value="P:lipid biosynthetic process"/>
    <property type="evidence" value="ECO:0007669"/>
    <property type="project" value="InterPro"/>
</dbReference>
<evidence type="ECO:0000256" key="7">
    <source>
        <dbReference type="ARBA" id="ARBA00022832"/>
    </source>
</evidence>
<dbReference type="PANTHER" id="PTHR45527:SF10">
    <property type="entry name" value="PYOCHELIN SYNTHASE PCHF"/>
    <property type="match status" value="1"/>
</dbReference>
<evidence type="ECO:0000256" key="10">
    <source>
        <dbReference type="SAM" id="MobiDB-lite"/>
    </source>
</evidence>